<name>A0A1H7QNI0_9BURK</name>
<dbReference type="Proteomes" id="UP000199120">
    <property type="component" value="Unassembled WGS sequence"/>
</dbReference>
<keyword evidence="1" id="KW-1133">Transmembrane helix</keyword>
<reference evidence="3" key="1">
    <citation type="submission" date="2016-10" db="EMBL/GenBank/DDBJ databases">
        <authorList>
            <person name="Varghese N."/>
            <person name="Submissions S."/>
        </authorList>
    </citation>
    <scope>NUCLEOTIDE SEQUENCE [LARGE SCALE GENOMIC DNA]</scope>
    <source>
        <strain evidence="3">LMG 26416</strain>
    </source>
</reference>
<evidence type="ECO:0000313" key="3">
    <source>
        <dbReference type="Proteomes" id="UP000199120"/>
    </source>
</evidence>
<accession>A0A1H7QNI0</accession>
<gene>
    <name evidence="2" type="ORF">SAMN05192542_108214</name>
</gene>
<organism evidence="2 3">
    <name type="scientific">Paraburkholderia caballeronis</name>
    <dbReference type="NCBI Taxonomy" id="416943"/>
    <lineage>
        <taxon>Bacteria</taxon>
        <taxon>Pseudomonadati</taxon>
        <taxon>Pseudomonadota</taxon>
        <taxon>Betaproteobacteria</taxon>
        <taxon>Burkholderiales</taxon>
        <taxon>Burkholderiaceae</taxon>
        <taxon>Paraburkholderia</taxon>
    </lineage>
</organism>
<feature type="transmembrane region" description="Helical" evidence="1">
    <location>
        <begin position="20"/>
        <end position="42"/>
    </location>
</feature>
<evidence type="ECO:0000256" key="1">
    <source>
        <dbReference type="SAM" id="Phobius"/>
    </source>
</evidence>
<dbReference type="EMBL" id="FOAJ01000008">
    <property type="protein sequence ID" value="SEL49479.1"/>
    <property type="molecule type" value="Genomic_DNA"/>
</dbReference>
<protein>
    <submittedName>
        <fullName evidence="2">Uncharacterized protein</fullName>
    </submittedName>
</protein>
<dbReference type="STRING" id="416943.SAMN05445871_4478"/>
<sequence length="43" mass="4486">MTSSNQTPATVSSSSRKSLTLIQFLSLIAFGGVAASLLLKLFV</sequence>
<dbReference type="AlphaFoldDB" id="A0A1H7QNI0"/>
<keyword evidence="1" id="KW-0812">Transmembrane</keyword>
<keyword evidence="1" id="KW-0472">Membrane</keyword>
<keyword evidence="3" id="KW-1185">Reference proteome</keyword>
<dbReference type="RefSeq" id="WP_279587332.1">
    <property type="nucleotide sequence ID" value="NZ_SOCM01000008.1"/>
</dbReference>
<evidence type="ECO:0000313" key="2">
    <source>
        <dbReference type="EMBL" id="SEL49479.1"/>
    </source>
</evidence>
<proteinExistence type="predicted"/>